<reference evidence="11" key="1">
    <citation type="journal article" date="2023" name="Mol. Phylogenet. Evol.">
        <title>Genome-scale phylogeny and comparative genomics of the fungal order Sordariales.</title>
        <authorList>
            <person name="Hensen N."/>
            <person name="Bonometti L."/>
            <person name="Westerberg I."/>
            <person name="Brannstrom I.O."/>
            <person name="Guillou S."/>
            <person name="Cros-Aarteil S."/>
            <person name="Calhoun S."/>
            <person name="Haridas S."/>
            <person name="Kuo A."/>
            <person name="Mondo S."/>
            <person name="Pangilinan J."/>
            <person name="Riley R."/>
            <person name="LaButti K."/>
            <person name="Andreopoulos B."/>
            <person name="Lipzen A."/>
            <person name="Chen C."/>
            <person name="Yan M."/>
            <person name="Daum C."/>
            <person name="Ng V."/>
            <person name="Clum A."/>
            <person name="Steindorff A."/>
            <person name="Ohm R.A."/>
            <person name="Martin F."/>
            <person name="Silar P."/>
            <person name="Natvig D.O."/>
            <person name="Lalanne C."/>
            <person name="Gautier V."/>
            <person name="Ament-Velasquez S.L."/>
            <person name="Kruys A."/>
            <person name="Hutchinson M.I."/>
            <person name="Powell A.J."/>
            <person name="Barry K."/>
            <person name="Miller A.N."/>
            <person name="Grigoriev I.V."/>
            <person name="Debuchy R."/>
            <person name="Gladieux P."/>
            <person name="Hiltunen Thoren M."/>
            <person name="Johannesson H."/>
        </authorList>
    </citation>
    <scope>NUCLEOTIDE SEQUENCE</scope>
    <source>
        <strain evidence="11">CBS 232.78</strain>
    </source>
</reference>
<dbReference type="InterPro" id="IPR017938">
    <property type="entry name" value="Riboflavin_synthase-like_b-brl"/>
</dbReference>
<evidence type="ECO:0000259" key="10">
    <source>
        <dbReference type="PROSITE" id="PS51384"/>
    </source>
</evidence>
<sequence length="559" mass="62338">MSSIYTFRPIVKDQYTAARSYFLCVIGLLFVESMLRLPAFLLSLRKSDLGSAKHLQRHWTATVWLHKLSTLPSLVPFLTHHIIPSIFRCLVFTGLNFLWGWNRIRYSTDYQLYGWLTIANAGLALLFPTRTNLFSTVARIPSPILLMYHRWAGVAATAHASLHFGLTAQSYIRTKQFDVVLENIRIRVGIMAWAALALMFLTSIRLLRRRTFELFYYTHFIFLVFIGGALYHAAHGPEFLLPGLVLWAIDRIVRFWYNFRGITVKSVTQYSGNVTKIQFEGAKTVSPGQIAWVQIPSVSLANWHPFTIASAPGDEVGTIAVRALGGYTKKVQQSSIIPVSEPKCSTDRSPHSSSTTTAIPTRLRLDGPYGVGRIEWMQYPVIVLVAGGIGITPGISIASHVVKYAMARMAVETPPGPQWHIHLLWTVSDTSHARWFEDELINLAEPCARPNAPVSLDVTIHVTSHIVGAAAAMGRREGLEEENGVGDDASRRYNGPGEVRGGRPNVLKWFQRVKEARAGLDAAVNICGPRSLMDDARRAAAAVSCRGGLFYVEDEEFEF</sequence>
<feature type="transmembrane region" description="Helical" evidence="9">
    <location>
        <begin position="20"/>
        <end position="44"/>
    </location>
</feature>
<organism evidence="11 12">
    <name type="scientific">Podospora didyma</name>
    <dbReference type="NCBI Taxonomy" id="330526"/>
    <lineage>
        <taxon>Eukaryota</taxon>
        <taxon>Fungi</taxon>
        <taxon>Dikarya</taxon>
        <taxon>Ascomycota</taxon>
        <taxon>Pezizomycotina</taxon>
        <taxon>Sordariomycetes</taxon>
        <taxon>Sordariomycetidae</taxon>
        <taxon>Sordariales</taxon>
        <taxon>Podosporaceae</taxon>
        <taxon>Podospora</taxon>
    </lineage>
</organism>
<evidence type="ECO:0000256" key="2">
    <source>
        <dbReference type="ARBA" id="ARBA00022692"/>
    </source>
</evidence>
<dbReference type="Pfam" id="PF01794">
    <property type="entry name" value="Ferric_reduct"/>
    <property type="match status" value="1"/>
</dbReference>
<evidence type="ECO:0000256" key="5">
    <source>
        <dbReference type="ARBA" id="ARBA00023002"/>
    </source>
</evidence>
<keyword evidence="3" id="KW-0249">Electron transport</keyword>
<gene>
    <name evidence="11" type="ORF">B0H63DRAFT_464659</name>
</gene>
<evidence type="ECO:0000256" key="1">
    <source>
        <dbReference type="ARBA" id="ARBA00004141"/>
    </source>
</evidence>
<dbReference type="SFLD" id="SFLDS00052">
    <property type="entry name" value="Ferric_Reductase_Domain"/>
    <property type="match status" value="1"/>
</dbReference>
<protein>
    <submittedName>
        <fullName evidence="11">Ferric reductase like transmembrane component-domain-containing protein</fullName>
    </submittedName>
</protein>
<keyword evidence="2 9" id="KW-0812">Transmembrane</keyword>
<evidence type="ECO:0000256" key="9">
    <source>
        <dbReference type="SAM" id="Phobius"/>
    </source>
</evidence>
<dbReference type="InterPro" id="IPR000778">
    <property type="entry name" value="Cyt_b245_heavy_chain"/>
</dbReference>
<reference evidence="11" key="2">
    <citation type="submission" date="2023-06" db="EMBL/GenBank/DDBJ databases">
        <authorList>
            <consortium name="Lawrence Berkeley National Laboratory"/>
            <person name="Haridas S."/>
            <person name="Hensen N."/>
            <person name="Bonometti L."/>
            <person name="Westerberg I."/>
            <person name="Brannstrom I.O."/>
            <person name="Guillou S."/>
            <person name="Cros-Aarteil S."/>
            <person name="Calhoun S."/>
            <person name="Kuo A."/>
            <person name="Mondo S."/>
            <person name="Pangilinan J."/>
            <person name="Riley R."/>
            <person name="LaButti K."/>
            <person name="Andreopoulos B."/>
            <person name="Lipzen A."/>
            <person name="Chen C."/>
            <person name="Yanf M."/>
            <person name="Daum C."/>
            <person name="Ng V."/>
            <person name="Clum A."/>
            <person name="Steindorff A."/>
            <person name="Ohm R."/>
            <person name="Martin F."/>
            <person name="Silar P."/>
            <person name="Natvig D."/>
            <person name="Lalanne C."/>
            <person name="Gautier V."/>
            <person name="Ament-velasquez S.L."/>
            <person name="Kruys A."/>
            <person name="Hutchinson M.I."/>
            <person name="Powell A.J."/>
            <person name="Barry K."/>
            <person name="Miller A.N."/>
            <person name="Grigoriev I.V."/>
            <person name="Debuchy R."/>
            <person name="Gladieux P."/>
            <person name="Thoren M.H."/>
            <person name="Johannesson H."/>
        </authorList>
    </citation>
    <scope>NUCLEOTIDE SEQUENCE</scope>
    <source>
        <strain evidence="11">CBS 232.78</strain>
    </source>
</reference>
<feature type="transmembrane region" description="Helical" evidence="9">
    <location>
        <begin position="186"/>
        <end position="207"/>
    </location>
</feature>
<comment type="subcellular location">
    <subcellularLocation>
        <location evidence="1">Membrane</location>
        <topology evidence="1">Multi-pass membrane protein</topology>
    </subcellularLocation>
</comment>
<keyword evidence="6" id="KW-0406">Ion transport</keyword>
<dbReference type="Pfam" id="PF08022">
    <property type="entry name" value="FAD_binding_8"/>
    <property type="match status" value="1"/>
</dbReference>
<dbReference type="AlphaFoldDB" id="A0AAE0NYB6"/>
<dbReference type="InterPro" id="IPR013112">
    <property type="entry name" value="FAD-bd_8"/>
</dbReference>
<dbReference type="PANTHER" id="PTHR11972:SF69">
    <property type="entry name" value="FERRIC REDUCTION OXIDASE 6-RELATED"/>
    <property type="match status" value="1"/>
</dbReference>
<dbReference type="InterPro" id="IPR013121">
    <property type="entry name" value="Fe_red_NAD-bd_6"/>
</dbReference>
<keyword evidence="12" id="KW-1185">Reference proteome</keyword>
<evidence type="ECO:0000256" key="4">
    <source>
        <dbReference type="ARBA" id="ARBA00022989"/>
    </source>
</evidence>
<evidence type="ECO:0000313" key="12">
    <source>
        <dbReference type="Proteomes" id="UP001285441"/>
    </source>
</evidence>
<dbReference type="Pfam" id="PF08030">
    <property type="entry name" value="NAD_binding_6"/>
    <property type="match status" value="1"/>
</dbReference>
<dbReference type="InterPro" id="IPR017927">
    <property type="entry name" value="FAD-bd_FR_type"/>
</dbReference>
<dbReference type="SUPFAM" id="SSF63380">
    <property type="entry name" value="Riboflavin synthase domain-like"/>
    <property type="match status" value="1"/>
</dbReference>
<accession>A0AAE0NYB6</accession>
<dbReference type="EMBL" id="JAULSW010000002">
    <property type="protein sequence ID" value="KAK3390012.1"/>
    <property type="molecule type" value="Genomic_DNA"/>
</dbReference>
<dbReference type="GO" id="GO:0005886">
    <property type="term" value="C:plasma membrane"/>
    <property type="evidence" value="ECO:0007669"/>
    <property type="project" value="TreeGrafter"/>
</dbReference>
<keyword evidence="4 9" id="KW-1133">Transmembrane helix</keyword>
<dbReference type="InterPro" id="IPR013130">
    <property type="entry name" value="Fe3_Rdtase_TM_dom"/>
</dbReference>
<feature type="domain" description="FAD-binding FR-type" evidence="10">
    <location>
        <begin position="257"/>
        <end position="375"/>
    </location>
</feature>
<dbReference type="SUPFAM" id="SSF52343">
    <property type="entry name" value="Ferredoxin reductase-like, C-terminal NADP-linked domain"/>
    <property type="match status" value="1"/>
</dbReference>
<feature type="transmembrane region" description="Helical" evidence="9">
    <location>
        <begin position="214"/>
        <end position="233"/>
    </location>
</feature>
<feature type="region of interest" description="Disordered" evidence="8">
    <location>
        <begin position="339"/>
        <end position="358"/>
    </location>
</feature>
<comment type="caution">
    <text evidence="11">The sequence shown here is derived from an EMBL/GenBank/DDBJ whole genome shotgun (WGS) entry which is preliminary data.</text>
</comment>
<keyword evidence="7 9" id="KW-0472">Membrane</keyword>
<name>A0AAE0NYB6_9PEZI</name>
<evidence type="ECO:0000256" key="3">
    <source>
        <dbReference type="ARBA" id="ARBA00022982"/>
    </source>
</evidence>
<dbReference type="Gene3D" id="3.40.50.80">
    <property type="entry name" value="Nucleotide-binding domain of ferredoxin-NADP reductase (FNR) module"/>
    <property type="match status" value="1"/>
</dbReference>
<feature type="transmembrane region" description="Helical" evidence="9">
    <location>
        <begin position="74"/>
        <end position="98"/>
    </location>
</feature>
<dbReference type="PANTHER" id="PTHR11972">
    <property type="entry name" value="NADPH OXIDASE"/>
    <property type="match status" value="1"/>
</dbReference>
<dbReference type="CDD" id="cd06186">
    <property type="entry name" value="NOX_Duox_like_FAD_NADP"/>
    <property type="match status" value="1"/>
</dbReference>
<dbReference type="InterPro" id="IPR039261">
    <property type="entry name" value="FNR_nucleotide-bd"/>
</dbReference>
<dbReference type="GO" id="GO:0016175">
    <property type="term" value="F:superoxide-generating NAD(P)H oxidase activity"/>
    <property type="evidence" value="ECO:0007669"/>
    <property type="project" value="TreeGrafter"/>
</dbReference>
<dbReference type="SFLD" id="SFLDG01168">
    <property type="entry name" value="Ferric_reductase_subgroup_(FRE"/>
    <property type="match status" value="1"/>
</dbReference>
<dbReference type="PRINTS" id="PR00466">
    <property type="entry name" value="GP91PHOX"/>
</dbReference>
<feature type="region of interest" description="Disordered" evidence="8">
    <location>
        <begin position="477"/>
        <end position="499"/>
    </location>
</feature>
<evidence type="ECO:0000256" key="6">
    <source>
        <dbReference type="ARBA" id="ARBA00023065"/>
    </source>
</evidence>
<feature type="transmembrane region" description="Helical" evidence="9">
    <location>
        <begin position="110"/>
        <end position="127"/>
    </location>
</feature>
<dbReference type="Proteomes" id="UP001285441">
    <property type="component" value="Unassembled WGS sequence"/>
</dbReference>
<evidence type="ECO:0000256" key="8">
    <source>
        <dbReference type="SAM" id="MobiDB-lite"/>
    </source>
</evidence>
<keyword evidence="6" id="KW-0813">Transport</keyword>
<dbReference type="PROSITE" id="PS51384">
    <property type="entry name" value="FAD_FR"/>
    <property type="match status" value="1"/>
</dbReference>
<dbReference type="InterPro" id="IPR050369">
    <property type="entry name" value="RBOH/FRE"/>
</dbReference>
<proteinExistence type="predicted"/>
<dbReference type="GO" id="GO:0006811">
    <property type="term" value="P:monoatomic ion transport"/>
    <property type="evidence" value="ECO:0007669"/>
    <property type="project" value="UniProtKB-KW"/>
</dbReference>
<keyword evidence="5" id="KW-0560">Oxidoreductase</keyword>
<evidence type="ECO:0000313" key="11">
    <source>
        <dbReference type="EMBL" id="KAK3390012.1"/>
    </source>
</evidence>
<evidence type="ECO:0000256" key="7">
    <source>
        <dbReference type="ARBA" id="ARBA00023136"/>
    </source>
</evidence>